<evidence type="ECO:0000256" key="7">
    <source>
        <dbReference type="HAMAP-Rule" id="MF_01161"/>
    </source>
</evidence>
<dbReference type="InterPro" id="IPR014729">
    <property type="entry name" value="Rossmann-like_a/b/a_fold"/>
</dbReference>
<dbReference type="GO" id="GO:0005524">
    <property type="term" value="F:ATP binding"/>
    <property type="evidence" value="ECO:0007669"/>
    <property type="project" value="UniProtKB-UniRule"/>
</dbReference>
<evidence type="ECO:0000256" key="5">
    <source>
        <dbReference type="ARBA" id="ARBA00022840"/>
    </source>
</evidence>
<accession>A0A2U1ZUF6</accession>
<dbReference type="GO" id="GO:0005737">
    <property type="term" value="C:cytoplasm"/>
    <property type="evidence" value="ECO:0007669"/>
    <property type="project" value="UniProtKB-SubCell"/>
</dbReference>
<dbReference type="Gene3D" id="1.20.59.20">
    <property type="match status" value="1"/>
</dbReference>
<dbReference type="CDD" id="cd01992">
    <property type="entry name" value="TilS_N"/>
    <property type="match status" value="1"/>
</dbReference>
<dbReference type="SUPFAM" id="SSF52402">
    <property type="entry name" value="Adenine nucleotide alpha hydrolases-like"/>
    <property type="match status" value="1"/>
</dbReference>
<dbReference type="RefSeq" id="WP_109228988.1">
    <property type="nucleotide sequence ID" value="NZ_PYHR01000002.1"/>
</dbReference>
<keyword evidence="4 7" id="KW-0547">Nucleotide-binding</keyword>
<proteinExistence type="inferred from homology"/>
<protein>
    <recommendedName>
        <fullName evidence="7">tRNA(Ile)-lysidine synthase</fullName>
        <ecNumber evidence="7">6.3.4.19</ecNumber>
    </recommendedName>
    <alternativeName>
        <fullName evidence="7">tRNA(Ile)-2-lysyl-cytidine synthase</fullName>
    </alternativeName>
    <alternativeName>
        <fullName evidence="7">tRNA(Ile)-lysidine synthetase</fullName>
    </alternativeName>
</protein>
<evidence type="ECO:0000313" key="10">
    <source>
        <dbReference type="EMBL" id="PWD50608.1"/>
    </source>
</evidence>
<keyword evidence="2 7" id="KW-0436">Ligase</keyword>
<keyword evidence="5 7" id="KW-0067">ATP-binding</keyword>
<dbReference type="AlphaFoldDB" id="A0A2U1ZUF6"/>
<reference evidence="10 11" key="1">
    <citation type="submission" date="2018-03" db="EMBL/GenBank/DDBJ databases">
        <title>Genome assembly of novel Miniimonas species PCH200.</title>
        <authorList>
            <person name="Thakur V."/>
            <person name="Kumar V."/>
            <person name="Singh D."/>
        </authorList>
    </citation>
    <scope>NUCLEOTIDE SEQUENCE [LARGE SCALE GENOMIC DNA]</scope>
    <source>
        <strain evidence="10 11">PCH200</strain>
    </source>
</reference>
<dbReference type="OrthoDB" id="5244702at2"/>
<dbReference type="HAMAP" id="MF_01161">
    <property type="entry name" value="tRNA_Ile_lys_synt"/>
    <property type="match status" value="1"/>
</dbReference>
<dbReference type="Proteomes" id="UP000245166">
    <property type="component" value="Unassembled WGS sequence"/>
</dbReference>
<dbReference type="SUPFAM" id="SSF82829">
    <property type="entry name" value="MesJ substrate recognition domain-like"/>
    <property type="match status" value="1"/>
</dbReference>
<evidence type="ECO:0000256" key="6">
    <source>
        <dbReference type="ARBA" id="ARBA00048539"/>
    </source>
</evidence>
<dbReference type="PANTHER" id="PTHR43033">
    <property type="entry name" value="TRNA(ILE)-LYSIDINE SYNTHASE-RELATED"/>
    <property type="match status" value="1"/>
</dbReference>
<dbReference type="Pfam" id="PF01171">
    <property type="entry name" value="ATP_bind_3"/>
    <property type="match status" value="1"/>
</dbReference>
<dbReference type="InterPro" id="IPR012094">
    <property type="entry name" value="tRNA_Ile_lys_synt"/>
</dbReference>
<keyword evidence="1 7" id="KW-0963">Cytoplasm</keyword>
<evidence type="ECO:0000259" key="8">
    <source>
        <dbReference type="Pfam" id="PF01171"/>
    </source>
</evidence>
<evidence type="ECO:0000256" key="2">
    <source>
        <dbReference type="ARBA" id="ARBA00022598"/>
    </source>
</evidence>
<comment type="similarity">
    <text evidence="7">Belongs to the tRNA(Ile)-lysidine synthase family.</text>
</comment>
<keyword evidence="3 7" id="KW-0819">tRNA processing</keyword>
<dbReference type="InterPro" id="IPR011063">
    <property type="entry name" value="TilS/TtcA_N"/>
</dbReference>
<evidence type="ECO:0000313" key="11">
    <source>
        <dbReference type="Proteomes" id="UP000245166"/>
    </source>
</evidence>
<comment type="function">
    <text evidence="7">Ligates lysine onto the cytidine present at position 34 of the AUA codon-specific tRNA(Ile) that contains the anticodon CAU, in an ATP-dependent manner. Cytidine is converted to lysidine, thus changing the amino acid specificity of the tRNA from methionine to isoleucine.</text>
</comment>
<dbReference type="EC" id="6.3.4.19" evidence="7"/>
<evidence type="ECO:0000256" key="1">
    <source>
        <dbReference type="ARBA" id="ARBA00022490"/>
    </source>
</evidence>
<gene>
    <name evidence="7 10" type="primary">tilS</name>
    <name evidence="10" type="ORF">C8046_08040</name>
</gene>
<dbReference type="NCBIfam" id="TIGR02432">
    <property type="entry name" value="lysidine_TilS_N"/>
    <property type="match status" value="1"/>
</dbReference>
<feature type="domain" description="tRNA(Ile)-lysidine synthase substrate-binding" evidence="9">
    <location>
        <begin position="259"/>
        <end position="326"/>
    </location>
</feature>
<comment type="subcellular location">
    <subcellularLocation>
        <location evidence="7">Cytoplasm</location>
    </subcellularLocation>
</comment>
<dbReference type="PANTHER" id="PTHR43033:SF1">
    <property type="entry name" value="TRNA(ILE)-LYSIDINE SYNTHASE-RELATED"/>
    <property type="match status" value="1"/>
</dbReference>
<dbReference type="GO" id="GO:0006400">
    <property type="term" value="P:tRNA modification"/>
    <property type="evidence" value="ECO:0007669"/>
    <property type="project" value="UniProtKB-UniRule"/>
</dbReference>
<dbReference type="Pfam" id="PF09179">
    <property type="entry name" value="TilS"/>
    <property type="match status" value="1"/>
</dbReference>
<evidence type="ECO:0000259" key="9">
    <source>
        <dbReference type="Pfam" id="PF09179"/>
    </source>
</evidence>
<dbReference type="EMBL" id="PYHR01000002">
    <property type="protein sequence ID" value="PWD50608.1"/>
    <property type="molecule type" value="Genomic_DNA"/>
</dbReference>
<name>A0A2U1ZUF6_9MICO</name>
<feature type="binding site" evidence="7">
    <location>
        <begin position="33"/>
        <end position="38"/>
    </location>
    <ligand>
        <name>ATP</name>
        <dbReference type="ChEBI" id="CHEBI:30616"/>
    </ligand>
</feature>
<keyword evidence="11" id="KW-1185">Reference proteome</keyword>
<dbReference type="Gene3D" id="3.40.50.620">
    <property type="entry name" value="HUPs"/>
    <property type="match status" value="1"/>
</dbReference>
<dbReference type="GO" id="GO:0032267">
    <property type="term" value="F:tRNA(Ile)-lysidine synthase activity"/>
    <property type="evidence" value="ECO:0007669"/>
    <property type="project" value="UniProtKB-EC"/>
</dbReference>
<comment type="domain">
    <text evidence="7">The N-terminal region contains the highly conserved SGGXDS motif, predicted to be a P-loop motif involved in ATP binding.</text>
</comment>
<comment type="caution">
    <text evidence="10">The sequence shown here is derived from an EMBL/GenBank/DDBJ whole genome shotgun (WGS) entry which is preliminary data.</text>
</comment>
<feature type="domain" description="tRNA(Ile)-lysidine/2-thiocytidine synthase N-terminal" evidence="8">
    <location>
        <begin position="28"/>
        <end position="190"/>
    </location>
</feature>
<evidence type="ECO:0000256" key="4">
    <source>
        <dbReference type="ARBA" id="ARBA00022741"/>
    </source>
</evidence>
<evidence type="ECO:0000256" key="3">
    <source>
        <dbReference type="ARBA" id="ARBA00022694"/>
    </source>
</evidence>
<dbReference type="InterPro" id="IPR012795">
    <property type="entry name" value="tRNA_Ile_lys_synt_N"/>
</dbReference>
<organism evidence="10 11">
    <name type="scientific">Serinibacter arcticus</name>
    <dbReference type="NCBI Taxonomy" id="1655435"/>
    <lineage>
        <taxon>Bacteria</taxon>
        <taxon>Bacillati</taxon>
        <taxon>Actinomycetota</taxon>
        <taxon>Actinomycetes</taxon>
        <taxon>Micrococcales</taxon>
        <taxon>Beutenbergiaceae</taxon>
        <taxon>Serinibacter</taxon>
    </lineage>
</organism>
<dbReference type="InterPro" id="IPR015262">
    <property type="entry name" value="tRNA_Ile_lys_synt_subst-bd"/>
</dbReference>
<comment type="catalytic activity">
    <reaction evidence="6 7">
        <text>cytidine(34) in tRNA(Ile2) + L-lysine + ATP = lysidine(34) in tRNA(Ile2) + AMP + diphosphate + H(+)</text>
        <dbReference type="Rhea" id="RHEA:43744"/>
        <dbReference type="Rhea" id="RHEA-COMP:10625"/>
        <dbReference type="Rhea" id="RHEA-COMP:10670"/>
        <dbReference type="ChEBI" id="CHEBI:15378"/>
        <dbReference type="ChEBI" id="CHEBI:30616"/>
        <dbReference type="ChEBI" id="CHEBI:32551"/>
        <dbReference type="ChEBI" id="CHEBI:33019"/>
        <dbReference type="ChEBI" id="CHEBI:82748"/>
        <dbReference type="ChEBI" id="CHEBI:83665"/>
        <dbReference type="ChEBI" id="CHEBI:456215"/>
        <dbReference type="EC" id="6.3.4.19"/>
    </reaction>
</comment>
<sequence length="330" mass="33742">MTGPHPAVARTRTAVRDELRDLPEGSLVLVACSGGPDSLALAAATAFVAPRAGLRAGAVVVDHGLAPGSADVAQGAARRCRELGLDPVLVERVVVGPGGLEERARAARHAAFDDVAARTGAVAILLGHTMDDQAETVLLRLARGSGARSLAGIPPRRGLVRRPLLGLRRALLREACAAQGVTWWEDPGNAVDGPQTTSAGAALPRSAVRHRVLPALADALGADPVAALARTADQLRADADLLDVLAAEALEAATTPSGLAVEALLAAPPALLPRVLRTWLVSAGSPAGDLGAVHLDAVAALATSWRGQRGADVPGGVRVVRQDGELRLDR</sequence>